<dbReference type="InterPro" id="IPR046357">
    <property type="entry name" value="PPIase_dom_sf"/>
</dbReference>
<dbReference type="Gene3D" id="3.10.50.40">
    <property type="match status" value="1"/>
</dbReference>
<dbReference type="Gene3D" id="3.40.50.150">
    <property type="entry name" value="Vaccinia Virus protein VP39"/>
    <property type="match status" value="1"/>
</dbReference>
<dbReference type="EMBL" id="AP024488">
    <property type="protein sequence ID" value="BCS95368.1"/>
    <property type="molecule type" value="Genomic_DNA"/>
</dbReference>
<sequence length="408" mass="46043">MADRPLAGNADVEVCLRWISEDACHVERLFIEKFNFWRDIVPRKLVLQMDGWKEGETIRESFEPGELIPQRSEGLMVTVNRNQVDSTFEGHPITLIAGAFFPRGIASKALMVFPQDIRPMQIVSVTDDQVAVNLNHPLAGLPLELSMHLHRIDDADRASGGRCNEIVESITNGGPGMQALFDAPAPCIDGTPLRRVDEGDDARFYEDPRLVQHMDAEAERQVSRLYGRLIPQGADILDLMTSWNSHLPESLASSRVVGLGLNEEELRVNTALSSYTLQDLNANPVLPFEDEAFHAVICTSSVEYAIHPVALFKEVARVLKPRGVFIVTFTDRWFPLKVTLPWPQLTSFEHMGLVLEYFRAAGDFAEYHTESRRGWPRPLDDKYFPERLKADPLMAVWGTKVRPRTLES</sequence>
<organism evidence="2 3">
    <name type="scientific">Desulfoluna limicola</name>
    <dbReference type="NCBI Taxonomy" id="2810562"/>
    <lineage>
        <taxon>Bacteria</taxon>
        <taxon>Pseudomonadati</taxon>
        <taxon>Thermodesulfobacteriota</taxon>
        <taxon>Desulfobacteria</taxon>
        <taxon>Desulfobacterales</taxon>
        <taxon>Desulfolunaceae</taxon>
        <taxon>Desulfoluna</taxon>
    </lineage>
</organism>
<dbReference type="Proteomes" id="UP001320148">
    <property type="component" value="Chromosome"/>
</dbReference>
<dbReference type="PANTHER" id="PTHR43036">
    <property type="entry name" value="OSJNBB0011N17.9 PROTEIN"/>
    <property type="match status" value="1"/>
</dbReference>
<dbReference type="RefSeq" id="WP_236891622.1">
    <property type="nucleotide sequence ID" value="NZ_AP024488.1"/>
</dbReference>
<dbReference type="InterPro" id="IPR029063">
    <property type="entry name" value="SAM-dependent_MTases_sf"/>
</dbReference>
<dbReference type="InterPro" id="IPR013216">
    <property type="entry name" value="Methyltransf_11"/>
</dbReference>
<accession>A0ABM7PCV7</accession>
<evidence type="ECO:0000313" key="3">
    <source>
        <dbReference type="Proteomes" id="UP001320148"/>
    </source>
</evidence>
<evidence type="ECO:0000313" key="2">
    <source>
        <dbReference type="EMBL" id="BCS95368.1"/>
    </source>
</evidence>
<proteinExistence type="predicted"/>
<feature type="domain" description="Methyltransferase type 11" evidence="1">
    <location>
        <begin position="253"/>
        <end position="327"/>
    </location>
</feature>
<dbReference type="CDD" id="cd02440">
    <property type="entry name" value="AdoMet_MTases"/>
    <property type="match status" value="1"/>
</dbReference>
<dbReference type="Pfam" id="PF08241">
    <property type="entry name" value="Methyltransf_11"/>
    <property type="match status" value="1"/>
</dbReference>
<gene>
    <name evidence="2" type="ORF">DSLASN_10000</name>
</gene>
<name>A0ABM7PCV7_9BACT</name>
<dbReference type="PANTHER" id="PTHR43036:SF2">
    <property type="entry name" value="OS04G0481300 PROTEIN"/>
    <property type="match status" value="1"/>
</dbReference>
<dbReference type="SUPFAM" id="SSF53335">
    <property type="entry name" value="S-adenosyl-L-methionine-dependent methyltransferases"/>
    <property type="match status" value="1"/>
</dbReference>
<keyword evidence="3" id="KW-1185">Reference proteome</keyword>
<reference evidence="2 3" key="1">
    <citation type="submission" date="2021-02" db="EMBL/GenBank/DDBJ databases">
        <title>Complete genome of Desulfoluna sp. strain ASN36.</title>
        <authorList>
            <person name="Takahashi A."/>
            <person name="Kojima H."/>
            <person name="Fukui M."/>
        </authorList>
    </citation>
    <scope>NUCLEOTIDE SEQUENCE [LARGE SCALE GENOMIC DNA]</scope>
    <source>
        <strain evidence="2 3">ASN36</strain>
    </source>
</reference>
<protein>
    <recommendedName>
        <fullName evidence="1">Methyltransferase type 11 domain-containing protein</fullName>
    </recommendedName>
</protein>
<evidence type="ECO:0000259" key="1">
    <source>
        <dbReference type="Pfam" id="PF08241"/>
    </source>
</evidence>